<evidence type="ECO:0000256" key="2">
    <source>
        <dbReference type="ARBA" id="ARBA00009540"/>
    </source>
</evidence>
<keyword evidence="3" id="KW-0496">Mitochondrion</keyword>
<accession>A0A1Y1XL08</accession>
<comment type="subcellular location">
    <subcellularLocation>
        <location evidence="1">Mitochondrion</location>
    </subcellularLocation>
</comment>
<evidence type="ECO:0000259" key="7">
    <source>
        <dbReference type="PROSITE" id="PS51886"/>
    </source>
</evidence>
<dbReference type="OrthoDB" id="26679at2759"/>
<feature type="domain" description="TLDc" evidence="7">
    <location>
        <begin position="460"/>
        <end position="634"/>
    </location>
</feature>
<evidence type="ECO:0000313" key="8">
    <source>
        <dbReference type="EMBL" id="ORX86447.1"/>
    </source>
</evidence>
<dbReference type="Proteomes" id="UP000193944">
    <property type="component" value="Unassembled WGS sequence"/>
</dbReference>
<keyword evidence="9" id="KW-1185">Reference proteome</keyword>
<evidence type="ECO:0000256" key="4">
    <source>
        <dbReference type="ARBA" id="ARBA00040604"/>
    </source>
</evidence>
<reference evidence="8 9" key="1">
    <citation type="submission" date="2016-08" db="EMBL/GenBank/DDBJ databases">
        <title>A Parts List for Fungal Cellulosomes Revealed by Comparative Genomics.</title>
        <authorList>
            <consortium name="DOE Joint Genome Institute"/>
            <person name="Haitjema C.H."/>
            <person name="Gilmore S.P."/>
            <person name="Henske J.K."/>
            <person name="Solomon K.V."/>
            <person name="De Groot R."/>
            <person name="Kuo A."/>
            <person name="Mondo S.J."/>
            <person name="Salamov A.A."/>
            <person name="Labutti K."/>
            <person name="Zhao Z."/>
            <person name="Chiniquy J."/>
            <person name="Barry K."/>
            <person name="Brewer H.M."/>
            <person name="Purvine S.O."/>
            <person name="Wright A.T."/>
            <person name="Boxma B."/>
            <person name="Van Alen T."/>
            <person name="Hackstein J.H."/>
            <person name="Baker S.E."/>
            <person name="Grigoriev I.V."/>
            <person name="O'Malley M.A."/>
        </authorList>
    </citation>
    <scope>NUCLEOTIDE SEQUENCE [LARGE SCALE GENOMIC DNA]</scope>
    <source>
        <strain evidence="8 9">S4</strain>
    </source>
</reference>
<dbReference type="InterPro" id="IPR006571">
    <property type="entry name" value="TLDc_dom"/>
</dbReference>
<reference evidence="8 9" key="2">
    <citation type="submission" date="2016-08" db="EMBL/GenBank/DDBJ databases">
        <title>Pervasive Adenine N6-methylation of Active Genes in Fungi.</title>
        <authorList>
            <consortium name="DOE Joint Genome Institute"/>
            <person name="Mondo S.J."/>
            <person name="Dannebaum R.O."/>
            <person name="Kuo R.C."/>
            <person name="Labutti K."/>
            <person name="Haridas S."/>
            <person name="Kuo A."/>
            <person name="Salamov A."/>
            <person name="Ahrendt S.R."/>
            <person name="Lipzen A."/>
            <person name="Sullivan W."/>
            <person name="Andreopoulos W.B."/>
            <person name="Clum A."/>
            <person name="Lindquist E."/>
            <person name="Daum C."/>
            <person name="Ramamoorthy G.K."/>
            <person name="Gryganskyi A."/>
            <person name="Culley D."/>
            <person name="Magnuson J.K."/>
            <person name="James T.Y."/>
            <person name="O'Malley M.A."/>
            <person name="Stajich J.E."/>
            <person name="Spatafora J.W."/>
            <person name="Visel A."/>
            <person name="Grigoriev I.V."/>
        </authorList>
    </citation>
    <scope>NUCLEOTIDE SEQUENCE [LARGE SCALE GENOMIC DNA]</scope>
    <source>
        <strain evidence="8 9">S4</strain>
    </source>
</reference>
<dbReference type="SMART" id="SM00584">
    <property type="entry name" value="TLDc"/>
    <property type="match status" value="1"/>
</dbReference>
<feature type="compositionally biased region" description="Polar residues" evidence="6">
    <location>
        <begin position="268"/>
        <end position="286"/>
    </location>
</feature>
<dbReference type="PROSITE" id="PS51886">
    <property type="entry name" value="TLDC"/>
    <property type="match status" value="1"/>
</dbReference>
<evidence type="ECO:0000313" key="9">
    <source>
        <dbReference type="Proteomes" id="UP000193944"/>
    </source>
</evidence>
<organism evidence="8 9">
    <name type="scientific">Anaeromyces robustus</name>
    <dbReference type="NCBI Taxonomy" id="1754192"/>
    <lineage>
        <taxon>Eukaryota</taxon>
        <taxon>Fungi</taxon>
        <taxon>Fungi incertae sedis</taxon>
        <taxon>Chytridiomycota</taxon>
        <taxon>Chytridiomycota incertae sedis</taxon>
        <taxon>Neocallimastigomycetes</taxon>
        <taxon>Neocallimastigales</taxon>
        <taxon>Neocallimastigaceae</taxon>
        <taxon>Anaeromyces</taxon>
    </lineage>
</organism>
<dbReference type="GO" id="GO:0005634">
    <property type="term" value="C:nucleus"/>
    <property type="evidence" value="ECO:0007669"/>
    <property type="project" value="TreeGrafter"/>
</dbReference>
<feature type="region of interest" description="Disordered" evidence="6">
    <location>
        <begin position="268"/>
        <end position="287"/>
    </location>
</feature>
<dbReference type="GO" id="GO:0006979">
    <property type="term" value="P:response to oxidative stress"/>
    <property type="evidence" value="ECO:0007669"/>
    <property type="project" value="TreeGrafter"/>
</dbReference>
<dbReference type="PANTHER" id="PTHR23354">
    <property type="entry name" value="NUCLEOLAR PROTEIN 7/ESTROGEN RECEPTOR COACTIVATOR-RELATED"/>
    <property type="match status" value="1"/>
</dbReference>
<protein>
    <recommendedName>
        <fullName evidence="4">Oxidation resistance protein 1</fullName>
    </recommendedName>
</protein>
<feature type="coiled-coil region" evidence="5">
    <location>
        <begin position="88"/>
        <end position="122"/>
    </location>
</feature>
<keyword evidence="5" id="KW-0175">Coiled coil</keyword>
<feature type="region of interest" description="Disordered" evidence="6">
    <location>
        <begin position="127"/>
        <end position="157"/>
    </location>
</feature>
<comment type="caution">
    <text evidence="8">The sequence shown here is derived from an EMBL/GenBank/DDBJ whole genome shotgun (WGS) entry which is preliminary data.</text>
</comment>
<evidence type="ECO:0000256" key="3">
    <source>
        <dbReference type="ARBA" id="ARBA00023128"/>
    </source>
</evidence>
<dbReference type="Pfam" id="PF07534">
    <property type="entry name" value="TLD"/>
    <property type="match status" value="1"/>
</dbReference>
<dbReference type="AlphaFoldDB" id="A0A1Y1XL08"/>
<feature type="compositionally biased region" description="Acidic residues" evidence="6">
    <location>
        <begin position="130"/>
        <end position="147"/>
    </location>
</feature>
<evidence type="ECO:0000256" key="6">
    <source>
        <dbReference type="SAM" id="MobiDB-lite"/>
    </source>
</evidence>
<proteinExistence type="inferred from homology"/>
<evidence type="ECO:0000256" key="1">
    <source>
        <dbReference type="ARBA" id="ARBA00004173"/>
    </source>
</evidence>
<dbReference type="GO" id="GO:0005739">
    <property type="term" value="C:mitochondrion"/>
    <property type="evidence" value="ECO:0007669"/>
    <property type="project" value="UniProtKB-SubCell"/>
</dbReference>
<comment type="similarity">
    <text evidence="2">Belongs to the OXR1 family.</text>
</comment>
<gene>
    <name evidence="8" type="ORF">BCR32DRAFT_264983</name>
</gene>
<evidence type="ECO:0000256" key="5">
    <source>
        <dbReference type="SAM" id="Coils"/>
    </source>
</evidence>
<name>A0A1Y1XL08_9FUNG</name>
<dbReference type="PANTHER" id="PTHR23354:SF62">
    <property type="entry name" value="MUSTARD, ISOFORM V"/>
    <property type="match status" value="1"/>
</dbReference>
<sequence length="636" mass="73905">MANIENSNNFFVKPPKFSWLDFSYSQESLKEVKLSKNAKKQQGNESKLNELKVFKEPEIESRSQSFIELSKLLTDDCQYGILDEFAGTKEEREEIKKQKEMRKLKREEEKKANEEIEEKIRNEYVVLDDIPLDDDNQDNEMNENNDESENKSKKVTLSSSVPIEKINTSNLGKKNATNYPFSAPVISNNDKPYNFKELEKFNRRSSLDHNIIHIYGSSSYSTENIIKPLNDVSILSNNYFTSIEIKTPIVREDDSSFLKSFLNGNINTSHNSTKKSNQKEYNNNIPNADESLGYNKYTEKFKTMESNNTLNVVFEKTNLKYDGNESYDELPKNLSLESLESVEFDNKEKKLSSNNSWISSISKSFQSWMNQRDEIDYEKLFTKTDKDGNIQILSVNSIMELYSVDVTQALNIHDYMIKMVPKFPKHITSYTKHIAKINQKLPVVETKTLELIYKNRSANPIIISDLALKIRKELPQYLQTRCQWTMQFSLNSVTSKGNHESLGKESNLRKLIHSEKYHGPCLIIIQDDNNYIFGAYIHEQLHDDNNPYGSKECFLWKYQNSALEVFRPIEDTNDLIISNSEFLSVGGSTDGQYALYLDKDLRSGHSYYNRLFKNKCLSAFGDFYISELELWTFDYD</sequence>
<dbReference type="EMBL" id="MCFG01000021">
    <property type="protein sequence ID" value="ORX86447.1"/>
    <property type="molecule type" value="Genomic_DNA"/>
</dbReference>